<protein>
    <submittedName>
        <fullName evidence="2">Uncharacterized protein</fullName>
    </submittedName>
</protein>
<dbReference type="Proteomes" id="UP000750711">
    <property type="component" value="Unassembled WGS sequence"/>
</dbReference>
<dbReference type="EMBL" id="JAGHQM010003575">
    <property type="protein sequence ID" value="KAH0542914.1"/>
    <property type="molecule type" value="Genomic_DNA"/>
</dbReference>
<feature type="non-terminal residue" evidence="2">
    <location>
        <position position="1"/>
    </location>
</feature>
<name>A0A9P8ICD3_9PEZI</name>
<feature type="compositionally biased region" description="Basic and acidic residues" evidence="1">
    <location>
        <begin position="97"/>
        <end position="109"/>
    </location>
</feature>
<sequence length="178" mass="19675">KLLMDDQKQNEPHPLDIPSFLVRDPVTNTAEFMMSEQAQEIMKERAKPKSAPAKTKAEPKAAKKAEPKVKAKTEPKAKVKAEPKANGKASPKKVAKAKVESKVEKDRFGLRKGSTRSQAAAMYARKSGATLEEVKESVGSIQLNVLKDLEKAGHEVRKEKQTRAGSRPATRYWLKAAE</sequence>
<feature type="region of interest" description="Disordered" evidence="1">
    <location>
        <begin position="154"/>
        <end position="178"/>
    </location>
</feature>
<dbReference type="AlphaFoldDB" id="A0A9P8ICD3"/>
<feature type="region of interest" description="Disordered" evidence="1">
    <location>
        <begin position="1"/>
        <end position="22"/>
    </location>
</feature>
<evidence type="ECO:0000256" key="1">
    <source>
        <dbReference type="SAM" id="MobiDB-lite"/>
    </source>
</evidence>
<keyword evidence="3" id="KW-1185">Reference proteome</keyword>
<gene>
    <name evidence="2" type="ORF">GP486_008606</name>
</gene>
<feature type="compositionally biased region" description="Basic and acidic residues" evidence="1">
    <location>
        <begin position="55"/>
        <end position="85"/>
    </location>
</feature>
<accession>A0A9P8ICD3</accession>
<evidence type="ECO:0000313" key="2">
    <source>
        <dbReference type="EMBL" id="KAH0542914.1"/>
    </source>
</evidence>
<feature type="region of interest" description="Disordered" evidence="1">
    <location>
        <begin position="40"/>
        <end position="118"/>
    </location>
</feature>
<feature type="compositionally biased region" description="Basic and acidic residues" evidence="1">
    <location>
        <begin position="1"/>
        <end position="14"/>
    </location>
</feature>
<evidence type="ECO:0000313" key="3">
    <source>
        <dbReference type="Proteomes" id="UP000750711"/>
    </source>
</evidence>
<comment type="caution">
    <text evidence="2">The sequence shown here is derived from an EMBL/GenBank/DDBJ whole genome shotgun (WGS) entry which is preliminary data.</text>
</comment>
<proteinExistence type="predicted"/>
<organism evidence="2 3">
    <name type="scientific">Trichoglossum hirsutum</name>
    <dbReference type="NCBI Taxonomy" id="265104"/>
    <lineage>
        <taxon>Eukaryota</taxon>
        <taxon>Fungi</taxon>
        <taxon>Dikarya</taxon>
        <taxon>Ascomycota</taxon>
        <taxon>Pezizomycotina</taxon>
        <taxon>Geoglossomycetes</taxon>
        <taxon>Geoglossales</taxon>
        <taxon>Geoglossaceae</taxon>
        <taxon>Trichoglossum</taxon>
    </lineage>
</organism>
<reference evidence="2" key="1">
    <citation type="submission" date="2021-03" db="EMBL/GenBank/DDBJ databases">
        <title>Comparative genomics and phylogenomic investigation of the class Geoglossomycetes provide insights into ecological specialization and systematics.</title>
        <authorList>
            <person name="Melie T."/>
            <person name="Pirro S."/>
            <person name="Miller A.N."/>
            <person name="Quandt A."/>
        </authorList>
    </citation>
    <scope>NUCLEOTIDE SEQUENCE</scope>
    <source>
        <strain evidence="2">CAQ_001_2017</strain>
    </source>
</reference>